<dbReference type="InterPro" id="IPR004827">
    <property type="entry name" value="bZIP"/>
</dbReference>
<evidence type="ECO:0000313" key="6">
    <source>
        <dbReference type="EMBL" id="EER30852.1"/>
    </source>
</evidence>
<name>C5MGV0_CANTT</name>
<dbReference type="RefSeq" id="XP_002551006.1">
    <property type="nucleotide sequence ID" value="XM_002550960.1"/>
</dbReference>
<dbReference type="HOGENOM" id="CLU_052195_0_0_1"/>
<dbReference type="GeneID" id="8299625"/>
<dbReference type="PANTHER" id="PTHR40621">
    <property type="entry name" value="TRANSCRIPTION FACTOR KAPC-RELATED"/>
    <property type="match status" value="1"/>
</dbReference>
<evidence type="ECO:0000259" key="5">
    <source>
        <dbReference type="PROSITE" id="PS50217"/>
    </source>
</evidence>
<evidence type="ECO:0000256" key="3">
    <source>
        <dbReference type="SAM" id="Coils"/>
    </source>
</evidence>
<accession>C5MGV0</accession>
<feature type="domain" description="BZIP" evidence="5">
    <location>
        <begin position="245"/>
        <end position="308"/>
    </location>
</feature>
<feature type="compositionally biased region" description="Polar residues" evidence="4">
    <location>
        <begin position="104"/>
        <end position="127"/>
    </location>
</feature>
<dbReference type="GO" id="GO:0000976">
    <property type="term" value="F:transcription cis-regulatory region binding"/>
    <property type="evidence" value="ECO:0007669"/>
    <property type="project" value="InterPro"/>
</dbReference>
<dbReference type="CDD" id="cd14688">
    <property type="entry name" value="bZIP_YAP"/>
    <property type="match status" value="1"/>
</dbReference>
<sequence length="431" mass="48126">MYSFFNTDMPPKTEYWNHDQSVANPATAINPLFDDHSELNSETIALANQLHPQQTDASLFNPAFSSTTNIPQAHGQSGYQYNNDIHDEFYFEGGANISPPPQPYTNDSETFQTYPRSSSESSPNGLNISPGASEAASTFNGDTKPTNGNMFVPSSLSTSPQMSVPGPYRQNSLTDATSSYRQNSLSESIQGGIGPRLSSRQNSITEVAGITKPSKRGSSQRSKRQMLDEQDAILIARDDSELTEEELQLKRKAQNRAAQRAFRERKETKLKELEAKLLQSEEERQKLMDQLEIIRKQNISITTENEILRSSGDIHSGGAFPSRHPHITPVNKFNFPKTQDDFIKHVLRGTDHKLKEENKNKVYADNDGCKLLALGAVWDYLQIKAEEADLDFNSIDFSDVMERLKGAERCHGYGPAYPLDLVNQAIESSLN</sequence>
<dbReference type="PANTHER" id="PTHR40621:SF8">
    <property type="entry name" value="AP-1-LIKE TRANSCRIPTION FACTOR YAP3"/>
    <property type="match status" value="1"/>
</dbReference>
<dbReference type="VEuPathDB" id="FungiDB:CTRG_05304"/>
<dbReference type="PROSITE" id="PS00036">
    <property type="entry name" value="BZIP_BASIC"/>
    <property type="match status" value="1"/>
</dbReference>
<gene>
    <name evidence="6" type="ORF">CTRG_05304</name>
</gene>
<reference evidence="6 7" key="1">
    <citation type="journal article" date="2009" name="Nature">
        <title>Evolution of pathogenicity and sexual reproduction in eight Candida genomes.</title>
        <authorList>
            <person name="Butler G."/>
            <person name="Rasmussen M.D."/>
            <person name="Lin M.F."/>
            <person name="Santos M.A."/>
            <person name="Sakthikumar S."/>
            <person name="Munro C.A."/>
            <person name="Rheinbay E."/>
            <person name="Grabherr M."/>
            <person name="Forche A."/>
            <person name="Reedy J.L."/>
            <person name="Agrafioti I."/>
            <person name="Arnaud M.B."/>
            <person name="Bates S."/>
            <person name="Brown A.J."/>
            <person name="Brunke S."/>
            <person name="Costanzo M.C."/>
            <person name="Fitzpatrick D.A."/>
            <person name="de Groot P.W."/>
            <person name="Harris D."/>
            <person name="Hoyer L.L."/>
            <person name="Hube B."/>
            <person name="Klis F.M."/>
            <person name="Kodira C."/>
            <person name="Lennard N."/>
            <person name="Logue M.E."/>
            <person name="Martin R."/>
            <person name="Neiman A.M."/>
            <person name="Nikolaou E."/>
            <person name="Quail M.A."/>
            <person name="Quinn J."/>
            <person name="Santos M.C."/>
            <person name="Schmitzberger F.F."/>
            <person name="Sherlock G."/>
            <person name="Shah P."/>
            <person name="Silverstein K.A."/>
            <person name="Skrzypek M.S."/>
            <person name="Soll D."/>
            <person name="Staggs R."/>
            <person name="Stansfield I."/>
            <person name="Stumpf M.P."/>
            <person name="Sudbery P.E."/>
            <person name="Srikantha T."/>
            <person name="Zeng Q."/>
            <person name="Berman J."/>
            <person name="Berriman M."/>
            <person name="Heitman J."/>
            <person name="Gow N.A."/>
            <person name="Lorenz M.C."/>
            <person name="Birren B.W."/>
            <person name="Kellis M."/>
            <person name="Cuomo C.A."/>
        </authorList>
    </citation>
    <scope>NUCLEOTIDE SEQUENCE [LARGE SCALE GENOMIC DNA]</scope>
    <source>
        <strain evidence="7">ATCC MYA-3404 / T1</strain>
    </source>
</reference>
<evidence type="ECO:0000313" key="7">
    <source>
        <dbReference type="Proteomes" id="UP000002037"/>
    </source>
</evidence>
<dbReference type="KEGG" id="ctp:CTRG_05304"/>
<keyword evidence="3" id="KW-0175">Coiled coil</keyword>
<feature type="compositionally biased region" description="Polar residues" evidence="4">
    <location>
        <begin position="135"/>
        <end position="162"/>
    </location>
</feature>
<dbReference type="Proteomes" id="UP000002037">
    <property type="component" value="Unassembled WGS sequence"/>
</dbReference>
<keyword evidence="7" id="KW-1185">Reference proteome</keyword>
<evidence type="ECO:0000256" key="2">
    <source>
        <dbReference type="ARBA" id="ARBA00023242"/>
    </source>
</evidence>
<dbReference type="GO" id="GO:0001228">
    <property type="term" value="F:DNA-binding transcription activator activity, RNA polymerase II-specific"/>
    <property type="evidence" value="ECO:0007669"/>
    <property type="project" value="TreeGrafter"/>
</dbReference>
<dbReference type="PROSITE" id="PS50217">
    <property type="entry name" value="BZIP"/>
    <property type="match status" value="1"/>
</dbReference>
<dbReference type="STRING" id="294747.C5MGV0"/>
<dbReference type="SUPFAM" id="SSF57959">
    <property type="entry name" value="Leucine zipper domain"/>
    <property type="match status" value="1"/>
</dbReference>
<keyword evidence="2" id="KW-0539">Nucleus</keyword>
<protein>
    <recommendedName>
        <fullName evidence="5">BZIP domain-containing protein</fullName>
    </recommendedName>
</protein>
<dbReference type="SMART" id="SM00338">
    <property type="entry name" value="BRLZ"/>
    <property type="match status" value="1"/>
</dbReference>
<feature type="coiled-coil region" evidence="3">
    <location>
        <begin position="263"/>
        <end position="297"/>
    </location>
</feature>
<dbReference type="GO" id="GO:0090575">
    <property type="term" value="C:RNA polymerase II transcription regulator complex"/>
    <property type="evidence" value="ECO:0007669"/>
    <property type="project" value="TreeGrafter"/>
</dbReference>
<dbReference type="AlphaFoldDB" id="C5MGV0"/>
<dbReference type="eggNOG" id="ENOG502S4CX">
    <property type="taxonomic scope" value="Eukaryota"/>
</dbReference>
<dbReference type="Gene3D" id="1.20.5.170">
    <property type="match status" value="1"/>
</dbReference>
<dbReference type="EMBL" id="GG692402">
    <property type="protein sequence ID" value="EER30852.1"/>
    <property type="molecule type" value="Genomic_DNA"/>
</dbReference>
<comment type="subcellular location">
    <subcellularLocation>
        <location evidence="1">Nucleus</location>
    </subcellularLocation>
</comment>
<dbReference type="Gene3D" id="1.10.238.100">
    <property type="entry name" value="YAP1 redox domain. Chain B"/>
    <property type="match status" value="1"/>
</dbReference>
<dbReference type="OrthoDB" id="4940293at2759"/>
<evidence type="ECO:0000256" key="4">
    <source>
        <dbReference type="SAM" id="MobiDB-lite"/>
    </source>
</evidence>
<evidence type="ECO:0000256" key="1">
    <source>
        <dbReference type="ARBA" id="ARBA00004123"/>
    </source>
</evidence>
<feature type="compositionally biased region" description="Polar residues" evidence="4">
    <location>
        <begin position="169"/>
        <end position="189"/>
    </location>
</feature>
<dbReference type="InterPro" id="IPR046347">
    <property type="entry name" value="bZIP_sf"/>
</dbReference>
<dbReference type="InterPro" id="IPR050936">
    <property type="entry name" value="AP-1-like"/>
</dbReference>
<organism evidence="6 7">
    <name type="scientific">Candida tropicalis (strain ATCC MYA-3404 / T1)</name>
    <name type="common">Yeast</name>
    <dbReference type="NCBI Taxonomy" id="294747"/>
    <lineage>
        <taxon>Eukaryota</taxon>
        <taxon>Fungi</taxon>
        <taxon>Dikarya</taxon>
        <taxon>Ascomycota</taxon>
        <taxon>Saccharomycotina</taxon>
        <taxon>Pichiomycetes</taxon>
        <taxon>Debaryomycetaceae</taxon>
        <taxon>Candida/Lodderomyces clade</taxon>
        <taxon>Candida</taxon>
    </lineage>
</organism>
<feature type="region of interest" description="Disordered" evidence="4">
    <location>
        <begin position="91"/>
        <end position="226"/>
    </location>
</feature>
<proteinExistence type="predicted"/>